<feature type="signal peptide" evidence="1">
    <location>
        <begin position="1"/>
        <end position="20"/>
    </location>
</feature>
<organism evidence="4 5">
    <name type="scientific">Pullulanibacillus camelliae</name>
    <dbReference type="NCBI Taxonomy" id="1707096"/>
    <lineage>
        <taxon>Bacteria</taxon>
        <taxon>Bacillati</taxon>
        <taxon>Bacillota</taxon>
        <taxon>Bacilli</taxon>
        <taxon>Bacillales</taxon>
        <taxon>Sporolactobacillaceae</taxon>
        <taxon>Pullulanibacillus</taxon>
    </lineage>
</organism>
<feature type="domain" description="DUF3048" evidence="2">
    <location>
        <begin position="51"/>
        <end position="192"/>
    </location>
</feature>
<evidence type="ECO:0000313" key="5">
    <source>
        <dbReference type="Proteomes" id="UP000628775"/>
    </source>
</evidence>
<protein>
    <submittedName>
        <fullName evidence="4">Putative lipoprotein YerB</fullName>
    </submittedName>
</protein>
<keyword evidence="4" id="KW-0449">Lipoprotein</keyword>
<dbReference type="PROSITE" id="PS51257">
    <property type="entry name" value="PROKAR_LIPOPROTEIN"/>
    <property type="match status" value="1"/>
</dbReference>
<reference evidence="4" key="1">
    <citation type="journal article" date="2014" name="Int. J. Syst. Evol. Microbiol.">
        <title>Complete genome sequence of Corynebacterium casei LMG S-19264T (=DSM 44701T), isolated from a smear-ripened cheese.</title>
        <authorList>
            <consortium name="US DOE Joint Genome Institute (JGI-PGF)"/>
            <person name="Walter F."/>
            <person name="Albersmeier A."/>
            <person name="Kalinowski J."/>
            <person name="Ruckert C."/>
        </authorList>
    </citation>
    <scope>NUCLEOTIDE SEQUENCE</scope>
    <source>
        <strain evidence="4">CGMCC 1.15371</strain>
    </source>
</reference>
<evidence type="ECO:0000259" key="2">
    <source>
        <dbReference type="Pfam" id="PF11258"/>
    </source>
</evidence>
<proteinExistence type="predicted"/>
<sequence length="346" mass="38707">MKKTLASVLLLLGLTLLLVGCTGTQEKDRTESMQEQKAVPVSKEPVKVYPLTGLPAGKDEINRRVLAVMVNNHALARPQSGLHKADIVYEALTEGRITRFLAIFQSQKPDVIGPVRSARPYFINLAQGYDAIYIAHGWSPQAKKMLTTGDTDYIQGLYHDGTWFQRASFRKAPHNSYIPYANAIKGAKAKGYALTEDVRPLSFMTKKAIKHLKGQAVNTATITYAKDNVVSYVYHAEDGLYYRHINGEQAKDRESKAPLTAANVFIVSADHSFYNNKDYRRVIDLDKGGKAYLLQHGKLQKLEWKNVNGRILPYKDGEEVPFIPGQTWVNIVEPSLEKNVSLTEGE</sequence>
<evidence type="ECO:0000313" key="4">
    <source>
        <dbReference type="EMBL" id="GGE35612.1"/>
    </source>
</evidence>
<dbReference type="AlphaFoldDB" id="A0A8J2VNH0"/>
<gene>
    <name evidence="4" type="primary">yerB</name>
    <name evidence="4" type="ORF">GCM10011391_12940</name>
</gene>
<dbReference type="InterPro" id="IPR021416">
    <property type="entry name" value="DUF3048_N"/>
</dbReference>
<dbReference type="SUPFAM" id="SSF159774">
    <property type="entry name" value="YerB-like"/>
    <property type="match status" value="1"/>
</dbReference>
<keyword evidence="5" id="KW-1185">Reference proteome</keyword>
<dbReference type="InterPro" id="IPR035328">
    <property type="entry name" value="DUF3048_C"/>
</dbReference>
<comment type="caution">
    <text evidence="4">The sequence shown here is derived from an EMBL/GenBank/DDBJ whole genome shotgun (WGS) entry which is preliminary data.</text>
</comment>
<dbReference type="Pfam" id="PF17479">
    <property type="entry name" value="DUF3048_C"/>
    <property type="match status" value="1"/>
</dbReference>
<accession>A0A8J2VNH0</accession>
<dbReference type="RefSeq" id="WP_188690929.1">
    <property type="nucleotide sequence ID" value="NZ_BMIR01000004.1"/>
</dbReference>
<dbReference type="Pfam" id="PF11258">
    <property type="entry name" value="DUF3048"/>
    <property type="match status" value="1"/>
</dbReference>
<evidence type="ECO:0000259" key="3">
    <source>
        <dbReference type="Pfam" id="PF17479"/>
    </source>
</evidence>
<dbReference type="EMBL" id="BMIR01000004">
    <property type="protein sequence ID" value="GGE35612.1"/>
    <property type="molecule type" value="Genomic_DNA"/>
</dbReference>
<dbReference type="InterPro" id="IPR023158">
    <property type="entry name" value="YerB-like_sf"/>
</dbReference>
<dbReference type="Proteomes" id="UP000628775">
    <property type="component" value="Unassembled WGS sequence"/>
</dbReference>
<dbReference type="Gene3D" id="3.50.90.10">
    <property type="entry name" value="YerB-like"/>
    <property type="match status" value="1"/>
</dbReference>
<evidence type="ECO:0000256" key="1">
    <source>
        <dbReference type="SAM" id="SignalP"/>
    </source>
</evidence>
<feature type="chain" id="PRO_5038527043" evidence="1">
    <location>
        <begin position="21"/>
        <end position="346"/>
    </location>
</feature>
<name>A0A8J2VNH0_9BACL</name>
<reference evidence="4" key="2">
    <citation type="submission" date="2020-09" db="EMBL/GenBank/DDBJ databases">
        <authorList>
            <person name="Sun Q."/>
            <person name="Zhou Y."/>
        </authorList>
    </citation>
    <scope>NUCLEOTIDE SEQUENCE</scope>
    <source>
        <strain evidence="4">CGMCC 1.15371</strain>
    </source>
</reference>
<keyword evidence="1" id="KW-0732">Signal</keyword>
<feature type="domain" description="DUF3048" evidence="3">
    <location>
        <begin position="221"/>
        <end position="329"/>
    </location>
</feature>